<dbReference type="PANTHER" id="PTHR34308">
    <property type="entry name" value="COBALAMIN BIOSYNTHESIS PROTEIN CBIB"/>
    <property type="match status" value="1"/>
</dbReference>
<keyword evidence="6 9" id="KW-0812">Transmembrane</keyword>
<dbReference type="HAMAP" id="MF_00024">
    <property type="entry name" value="CobD_CbiB"/>
    <property type="match status" value="1"/>
</dbReference>
<evidence type="ECO:0000256" key="8">
    <source>
        <dbReference type="ARBA" id="ARBA00023136"/>
    </source>
</evidence>
<dbReference type="GO" id="GO:0048472">
    <property type="term" value="F:threonine-phosphate decarboxylase activity"/>
    <property type="evidence" value="ECO:0007669"/>
    <property type="project" value="InterPro"/>
</dbReference>
<dbReference type="NCBIfam" id="TIGR00380">
    <property type="entry name" value="cobal_cbiB"/>
    <property type="match status" value="1"/>
</dbReference>
<feature type="transmembrane region" description="Helical" evidence="9">
    <location>
        <begin position="87"/>
        <end position="104"/>
    </location>
</feature>
<evidence type="ECO:0000256" key="9">
    <source>
        <dbReference type="HAMAP-Rule" id="MF_00024"/>
    </source>
</evidence>
<dbReference type="EMBL" id="CP016616">
    <property type="protein sequence ID" value="ANY80752.1"/>
    <property type="molecule type" value="Genomic_DNA"/>
</dbReference>
<comment type="pathway">
    <text evidence="2 9">Cofactor biosynthesis; adenosylcobalamin biosynthesis.</text>
</comment>
<comment type="function">
    <text evidence="9">Converts cobyric acid to cobinamide by the addition of aminopropanol on the F carboxylic group.</text>
</comment>
<feature type="transmembrane region" description="Helical" evidence="9">
    <location>
        <begin position="60"/>
        <end position="80"/>
    </location>
</feature>
<evidence type="ECO:0000313" key="10">
    <source>
        <dbReference type="EMBL" id="ANY80752.1"/>
    </source>
</evidence>
<name>A0A1B2ELP8_9HYPH</name>
<gene>
    <name evidence="9" type="primary">cobD</name>
    <name evidence="10" type="ORF">BB934_23050</name>
</gene>
<dbReference type="OrthoDB" id="9811967at2"/>
<keyword evidence="8 9" id="KW-0472">Membrane</keyword>
<evidence type="ECO:0000256" key="7">
    <source>
        <dbReference type="ARBA" id="ARBA00022989"/>
    </source>
</evidence>
<evidence type="ECO:0000256" key="2">
    <source>
        <dbReference type="ARBA" id="ARBA00004953"/>
    </source>
</evidence>
<dbReference type="PANTHER" id="PTHR34308:SF1">
    <property type="entry name" value="COBALAMIN BIOSYNTHESIS PROTEIN CBIB"/>
    <property type="match status" value="1"/>
</dbReference>
<evidence type="ECO:0000256" key="3">
    <source>
        <dbReference type="ARBA" id="ARBA00006263"/>
    </source>
</evidence>
<dbReference type="KEGG" id="moc:BB934_23050"/>
<dbReference type="RefSeq" id="WP_099511822.1">
    <property type="nucleotide sequence ID" value="NZ_CP016616.1"/>
</dbReference>
<proteinExistence type="inferred from homology"/>
<dbReference type="Pfam" id="PF03186">
    <property type="entry name" value="CobD_Cbib"/>
    <property type="match status" value="1"/>
</dbReference>
<evidence type="ECO:0000256" key="6">
    <source>
        <dbReference type="ARBA" id="ARBA00022692"/>
    </source>
</evidence>
<evidence type="ECO:0000256" key="1">
    <source>
        <dbReference type="ARBA" id="ARBA00004651"/>
    </source>
</evidence>
<accession>A0A1B2ELP8</accession>
<protein>
    <recommendedName>
        <fullName evidence="9">Cobalamin biosynthesis protein CobD</fullName>
    </recommendedName>
</protein>
<dbReference type="GO" id="GO:0009236">
    <property type="term" value="P:cobalamin biosynthetic process"/>
    <property type="evidence" value="ECO:0007669"/>
    <property type="project" value="UniProtKB-UniRule"/>
</dbReference>
<keyword evidence="5 9" id="KW-0169">Cobalamin biosynthesis</keyword>
<evidence type="ECO:0000256" key="4">
    <source>
        <dbReference type="ARBA" id="ARBA00022475"/>
    </source>
</evidence>
<reference evidence="10" key="1">
    <citation type="submission" date="2016-07" db="EMBL/GenBank/DDBJ databases">
        <title>Microvirga ossetica sp. nov. a new species of rhizobia isolated from root nodules of the legume species Vicia alpestris Steven originated from North Ossetia region in the Caucasus.</title>
        <authorList>
            <person name="Safronova V.I."/>
            <person name="Kuznetsova I.G."/>
            <person name="Sazanova A.L."/>
            <person name="Belimov A."/>
            <person name="Andronov E."/>
            <person name="Osledkin Y.S."/>
            <person name="Onishchuk O.P."/>
            <person name="Kurchak O.N."/>
            <person name="Shaposhnikov A.I."/>
            <person name="Willems A."/>
            <person name="Tikhonovich I.A."/>
        </authorList>
    </citation>
    <scope>NUCLEOTIDE SEQUENCE [LARGE SCALE GENOMIC DNA]</scope>
    <source>
        <strain evidence="10">V5/3M</strain>
    </source>
</reference>
<keyword evidence="4 9" id="KW-1003">Cell membrane</keyword>
<keyword evidence="7 9" id="KW-1133">Transmembrane helix</keyword>
<dbReference type="UniPathway" id="UPA00148"/>
<comment type="subcellular location">
    <subcellularLocation>
        <location evidence="1 9">Cell membrane</location>
        <topology evidence="1 9">Multi-pass membrane protein</topology>
    </subcellularLocation>
</comment>
<organism evidence="10">
    <name type="scientific">Microvirga ossetica</name>
    <dbReference type="NCBI Taxonomy" id="1882682"/>
    <lineage>
        <taxon>Bacteria</taxon>
        <taxon>Pseudomonadati</taxon>
        <taxon>Pseudomonadota</taxon>
        <taxon>Alphaproteobacteria</taxon>
        <taxon>Hyphomicrobiales</taxon>
        <taxon>Methylobacteriaceae</taxon>
        <taxon>Microvirga</taxon>
    </lineage>
</organism>
<dbReference type="AlphaFoldDB" id="A0A1B2ELP8"/>
<evidence type="ECO:0000256" key="5">
    <source>
        <dbReference type="ARBA" id="ARBA00022573"/>
    </source>
</evidence>
<comment type="caution">
    <text evidence="9">Lacks conserved residue(s) required for the propagation of feature annotation.</text>
</comment>
<comment type="similarity">
    <text evidence="3 9">Belongs to the CobD/CbiB family.</text>
</comment>
<sequence>MAFSDSPLILLLALAAEAAIGYPDGLYTRIGHPVTWIGRLIKGLDRGLNRGEWTFGRRRAAGILALLILLTITGLVAWALQSLLLPLGMIGVAVLAILASSLLAQRSLHQHVAAVSKGLREGGIEGGRKAVSMIVGRNPQSLDEAGVSRAAIESLAENFSDGVVAPAFWLGLGGLPGAVLYKATNTADSMIGHRTPRHEAFGWAAARFDDVVNLPASRLTALLIAAAACLHREASPRGAWRAVRRDASHHRSPNAGWPEAAMAGALGLRLAGPRVYGDMRVEDRWMGNGRAEANADDIDRALALYRTACGLLFGSAAGLTLLAWLIAR</sequence>
<dbReference type="GO" id="GO:0005886">
    <property type="term" value="C:plasma membrane"/>
    <property type="evidence" value="ECO:0007669"/>
    <property type="project" value="UniProtKB-SubCell"/>
</dbReference>
<dbReference type="GO" id="GO:0015420">
    <property type="term" value="F:ABC-type vitamin B12 transporter activity"/>
    <property type="evidence" value="ECO:0007669"/>
    <property type="project" value="UniProtKB-UniRule"/>
</dbReference>
<feature type="transmembrane region" description="Helical" evidence="9">
    <location>
        <begin position="303"/>
        <end position="327"/>
    </location>
</feature>
<dbReference type="InterPro" id="IPR004485">
    <property type="entry name" value="Cobalamin_biosynth_CobD/CbiB"/>
</dbReference>